<protein>
    <submittedName>
        <fullName evidence="1">Uncharacterized protein</fullName>
    </submittedName>
</protein>
<evidence type="ECO:0000313" key="2">
    <source>
        <dbReference type="Proteomes" id="UP000316726"/>
    </source>
</evidence>
<gene>
    <name evidence="1" type="ORF">A3770_20p86060</name>
</gene>
<accession>A0A5B8MZ15</accession>
<organism evidence="1 2">
    <name type="scientific">Chloropicon primus</name>
    <dbReference type="NCBI Taxonomy" id="1764295"/>
    <lineage>
        <taxon>Eukaryota</taxon>
        <taxon>Viridiplantae</taxon>
        <taxon>Chlorophyta</taxon>
        <taxon>Chloropicophyceae</taxon>
        <taxon>Chloropicales</taxon>
        <taxon>Chloropicaceae</taxon>
        <taxon>Chloropicon</taxon>
    </lineage>
</organism>
<evidence type="ECO:0000313" key="1">
    <source>
        <dbReference type="EMBL" id="QDZ26088.1"/>
    </source>
</evidence>
<dbReference type="AlphaFoldDB" id="A0A5B8MZ15"/>
<proteinExistence type="predicted"/>
<sequence length="416" mass="46085">MESAAYSDCVDRQFYGPGGCIRNLNRTVAEDIKQFENDIAGSRDALFEVQRVLDDEESAVEDFKALVISVGSEDSKAKERLANCFDYPGLKGKEEQEVGGGKAGIRSDGKEEEVLPPFAAKALHDLEDAMAEISREISLRNQYDLAYMRNKSQHLHTMDPGVSLGSGVSLQREFEALGLEVAEMITFDALEMEEHLEDIWMFIQNASLQYDQLHGELSYYKGFSESFFVRVGDLLEDVSGFIGTIKKVVKPFKGMMPQLEFPDVSMDVPTAHPIQSPASLSQLIDLPMAVNTSLPKRVLASISATKMSALGILHEALHLINATVEVSLAALVEDYDPPDISLEAHKDKLFDAMKAAFRGAADLKIENVEKGVHFLVKVLVTIDLIYRGFAALCMLCKYWSNSSMEQPRLVLKSDSV</sequence>
<keyword evidence="2" id="KW-1185">Reference proteome</keyword>
<dbReference type="EMBL" id="CP031053">
    <property type="protein sequence ID" value="QDZ26088.1"/>
    <property type="molecule type" value="Genomic_DNA"/>
</dbReference>
<name>A0A5B8MZ15_9CHLO</name>
<reference evidence="1 2" key="1">
    <citation type="submission" date="2018-07" db="EMBL/GenBank/DDBJ databases">
        <title>The complete nuclear genome of the prasinophyte Chloropicon primus (CCMP1205).</title>
        <authorList>
            <person name="Pombert J.-F."/>
            <person name="Otis C."/>
            <person name="Turmel M."/>
            <person name="Lemieux C."/>
        </authorList>
    </citation>
    <scope>NUCLEOTIDE SEQUENCE [LARGE SCALE GENOMIC DNA]</scope>
    <source>
        <strain evidence="1 2">CCMP1205</strain>
    </source>
</reference>
<dbReference type="Proteomes" id="UP000316726">
    <property type="component" value="Chromosome 20"/>
</dbReference>